<dbReference type="PROSITE" id="PS50172">
    <property type="entry name" value="BRCT"/>
    <property type="match status" value="1"/>
</dbReference>
<dbReference type="SUPFAM" id="SSF52113">
    <property type="entry name" value="BRCT domain"/>
    <property type="match status" value="1"/>
</dbReference>
<dbReference type="Pfam" id="PF00533">
    <property type="entry name" value="BRCT"/>
    <property type="match status" value="1"/>
</dbReference>
<reference evidence="3 4" key="1">
    <citation type="journal article" date="2024" name="BMC Biol.">
        <title>Comparative genomics of Ascetosporea gives new insight into the evolutionary basis for animal parasitism in Rhizaria.</title>
        <authorList>
            <person name="Hiltunen Thoren M."/>
            <person name="Onut-Brannstrom I."/>
            <person name="Alfjorden A."/>
            <person name="Peckova H."/>
            <person name="Swords F."/>
            <person name="Hooper C."/>
            <person name="Holzer A.S."/>
            <person name="Bass D."/>
            <person name="Burki F."/>
        </authorList>
    </citation>
    <scope>NUCLEOTIDE SEQUENCE [LARGE SCALE GENOMIC DNA]</scope>
    <source>
        <strain evidence="3">20-A016</strain>
    </source>
</reference>
<protein>
    <recommendedName>
        <fullName evidence="2">BRCT domain-containing protein</fullName>
    </recommendedName>
</protein>
<dbReference type="Gene3D" id="3.40.50.10190">
    <property type="entry name" value="BRCT domain"/>
    <property type="match status" value="1"/>
</dbReference>
<name>A0ABV2AU60_9EUKA</name>
<gene>
    <name evidence="3" type="ORF">MHBO_004737</name>
</gene>
<dbReference type="PANTHER" id="PTHR45997:SF1">
    <property type="entry name" value="DNA LIGASE 4"/>
    <property type="match status" value="1"/>
</dbReference>
<evidence type="ECO:0000256" key="1">
    <source>
        <dbReference type="ARBA" id="ARBA00023172"/>
    </source>
</evidence>
<keyword evidence="4" id="KW-1185">Reference proteome</keyword>
<dbReference type="InterPro" id="IPR012340">
    <property type="entry name" value="NA-bd_OB-fold"/>
</dbReference>
<dbReference type="Proteomes" id="UP001439008">
    <property type="component" value="Unassembled WGS sequence"/>
</dbReference>
<dbReference type="InterPro" id="IPR029710">
    <property type="entry name" value="LIG4"/>
</dbReference>
<feature type="domain" description="BRCT" evidence="2">
    <location>
        <begin position="51"/>
        <end position="146"/>
    </location>
</feature>
<comment type="caution">
    <text evidence="3">The sequence shown here is derived from an EMBL/GenBank/DDBJ whole genome shotgun (WGS) entry which is preliminary data.</text>
</comment>
<proteinExistence type="predicted"/>
<dbReference type="Gene3D" id="2.40.50.140">
    <property type="entry name" value="Nucleic acid-binding proteins"/>
    <property type="match status" value="1"/>
</dbReference>
<sequence>FTLRFARIKRVRYDKNWEDCLSFHNFLEINDEKLNRNEKTFDDLAESAEFCQNNIFSNFNFYILNGNKDFSKKEIEKLIKENGGKIHANPIFDKTHFIVVGSEEEAIKSSKYQNLVKFDCFKILKLSFIRDCVKNNQFSNLDFRFSIIL</sequence>
<feature type="non-terminal residue" evidence="3">
    <location>
        <position position="1"/>
    </location>
</feature>
<dbReference type="SMART" id="SM00292">
    <property type="entry name" value="BRCT"/>
    <property type="match status" value="1"/>
</dbReference>
<keyword evidence="1" id="KW-0233">DNA recombination</keyword>
<evidence type="ECO:0000313" key="4">
    <source>
        <dbReference type="Proteomes" id="UP001439008"/>
    </source>
</evidence>
<evidence type="ECO:0000259" key="2">
    <source>
        <dbReference type="PROSITE" id="PS50172"/>
    </source>
</evidence>
<dbReference type="EMBL" id="JBDODL010005053">
    <property type="protein sequence ID" value="MES1923192.1"/>
    <property type="molecule type" value="Genomic_DNA"/>
</dbReference>
<organism evidence="3 4">
    <name type="scientific">Bonamia ostreae</name>
    <dbReference type="NCBI Taxonomy" id="126728"/>
    <lineage>
        <taxon>Eukaryota</taxon>
        <taxon>Sar</taxon>
        <taxon>Rhizaria</taxon>
        <taxon>Endomyxa</taxon>
        <taxon>Ascetosporea</taxon>
        <taxon>Haplosporida</taxon>
        <taxon>Bonamia</taxon>
    </lineage>
</organism>
<accession>A0ABV2AU60</accession>
<dbReference type="InterPro" id="IPR001357">
    <property type="entry name" value="BRCT_dom"/>
</dbReference>
<dbReference type="PANTHER" id="PTHR45997">
    <property type="entry name" value="DNA LIGASE 4"/>
    <property type="match status" value="1"/>
</dbReference>
<dbReference type="InterPro" id="IPR036420">
    <property type="entry name" value="BRCT_dom_sf"/>
</dbReference>
<evidence type="ECO:0000313" key="3">
    <source>
        <dbReference type="EMBL" id="MES1923192.1"/>
    </source>
</evidence>